<evidence type="ECO:0000313" key="8">
    <source>
        <dbReference type="EMBL" id="TDT44345.1"/>
    </source>
</evidence>
<dbReference type="GO" id="GO:0008146">
    <property type="term" value="F:sulfotransferase activity"/>
    <property type="evidence" value="ECO:0007669"/>
    <property type="project" value="InterPro"/>
</dbReference>
<dbReference type="RefSeq" id="WP_133734734.1">
    <property type="nucleotide sequence ID" value="NZ_SOAX01000001.1"/>
</dbReference>
<evidence type="ECO:0000256" key="4">
    <source>
        <dbReference type="ARBA" id="ARBA00022989"/>
    </source>
</evidence>
<dbReference type="GO" id="GO:0016051">
    <property type="term" value="P:carbohydrate biosynthetic process"/>
    <property type="evidence" value="ECO:0007669"/>
    <property type="project" value="InterPro"/>
</dbReference>
<dbReference type="EMBL" id="SOAX01000001">
    <property type="protein sequence ID" value="TDT44345.1"/>
    <property type="molecule type" value="Genomic_DNA"/>
</dbReference>
<reference evidence="8 9" key="1">
    <citation type="submission" date="2019-03" db="EMBL/GenBank/DDBJ databases">
        <title>Genomic Encyclopedia of Type Strains, Phase IV (KMG-IV): sequencing the most valuable type-strain genomes for metagenomic binning, comparative biology and taxonomic classification.</title>
        <authorList>
            <person name="Goeker M."/>
        </authorList>
    </citation>
    <scope>NUCLEOTIDE SEQUENCE [LARGE SCALE GENOMIC DNA]</scope>
    <source>
        <strain evidence="8 9">DSM 15505</strain>
    </source>
</reference>
<evidence type="ECO:0000256" key="3">
    <source>
        <dbReference type="ARBA" id="ARBA00022692"/>
    </source>
</evidence>
<proteinExistence type="predicted"/>
<evidence type="ECO:0000256" key="2">
    <source>
        <dbReference type="ARBA" id="ARBA00022679"/>
    </source>
</evidence>
<keyword evidence="4" id="KW-1133">Transmembrane helix</keyword>
<keyword evidence="2 8" id="KW-0808">Transferase</keyword>
<keyword evidence="7" id="KW-0325">Glycoprotein</keyword>
<evidence type="ECO:0000256" key="5">
    <source>
        <dbReference type="ARBA" id="ARBA00023034"/>
    </source>
</evidence>
<dbReference type="GO" id="GO:0016020">
    <property type="term" value="C:membrane"/>
    <property type="evidence" value="ECO:0007669"/>
    <property type="project" value="InterPro"/>
</dbReference>
<comment type="subcellular location">
    <subcellularLocation>
        <location evidence="1">Golgi apparatus membrane</location>
        <topology evidence="1">Single-pass type II membrane protein</topology>
    </subcellularLocation>
</comment>
<dbReference type="OrthoDB" id="288532at2"/>
<gene>
    <name evidence="8" type="ORF">DES49_0447</name>
</gene>
<dbReference type="Pfam" id="PF03567">
    <property type="entry name" value="Sulfotransfer_2"/>
    <property type="match status" value="1"/>
</dbReference>
<comment type="caution">
    <text evidence="8">The sequence shown here is derived from an EMBL/GenBank/DDBJ whole genome shotgun (WGS) entry which is preliminary data.</text>
</comment>
<dbReference type="InterPro" id="IPR018011">
    <property type="entry name" value="Carb_sulfotrans_8-10"/>
</dbReference>
<accession>A0A4R7K190</accession>
<name>A0A4R7K190_9GAMM</name>
<organism evidence="8 9">
    <name type="scientific">Halospina denitrificans</name>
    <dbReference type="NCBI Taxonomy" id="332522"/>
    <lineage>
        <taxon>Bacteria</taxon>
        <taxon>Pseudomonadati</taxon>
        <taxon>Pseudomonadota</taxon>
        <taxon>Gammaproteobacteria</taxon>
        <taxon>Halospina</taxon>
    </lineage>
</organism>
<evidence type="ECO:0000256" key="1">
    <source>
        <dbReference type="ARBA" id="ARBA00004323"/>
    </source>
</evidence>
<dbReference type="InterPro" id="IPR005331">
    <property type="entry name" value="Sulfotransferase"/>
</dbReference>
<evidence type="ECO:0000313" key="9">
    <source>
        <dbReference type="Proteomes" id="UP000295830"/>
    </source>
</evidence>
<dbReference type="AlphaFoldDB" id="A0A4R7K190"/>
<keyword evidence="6" id="KW-0472">Membrane</keyword>
<sequence length="237" mass="27165">MANILRNRFTIPWTPFYRRYPYRNGISINSADARGLIDFDLGIFCNRIPKAANSSIIVNLAYCKYGREIPSKQAKKLFRTPSGLSKSEVGQLDQLFRFTFVRNPYTRVLSAFLDKVDRRAKRRNQETSFLEFLQYLEKEGLYSNAHWAPQTSLLLMPLENFDFIGKTENLTSDLGSVLSRIGHDSAAQELQSVLSNATGAGSKIAHYYNNQEREIVERLYRGDFERLGYSKALPESP</sequence>
<dbReference type="PANTHER" id="PTHR12137">
    <property type="entry name" value="CARBOHYDRATE SULFOTRANSFERASE"/>
    <property type="match status" value="1"/>
</dbReference>
<keyword evidence="3" id="KW-0812">Transmembrane</keyword>
<protein>
    <submittedName>
        <fullName evidence="8">Sulfotransferase family protein</fullName>
    </submittedName>
</protein>
<evidence type="ECO:0000256" key="6">
    <source>
        <dbReference type="ARBA" id="ARBA00023136"/>
    </source>
</evidence>
<dbReference type="PANTHER" id="PTHR12137:SF54">
    <property type="entry name" value="CARBOHYDRATE SULFOTRANSFERASE"/>
    <property type="match status" value="1"/>
</dbReference>
<dbReference type="Proteomes" id="UP000295830">
    <property type="component" value="Unassembled WGS sequence"/>
</dbReference>
<evidence type="ECO:0000256" key="7">
    <source>
        <dbReference type="ARBA" id="ARBA00023180"/>
    </source>
</evidence>
<keyword evidence="9" id="KW-1185">Reference proteome</keyword>
<keyword evidence="5" id="KW-0333">Golgi apparatus</keyword>